<protein>
    <submittedName>
        <fullName evidence="2">Uncharacterized protein</fullName>
    </submittedName>
</protein>
<evidence type="ECO:0000313" key="2">
    <source>
        <dbReference type="EMBL" id="MDN0069410.1"/>
    </source>
</evidence>
<accession>A0AAW7JY14</accession>
<reference evidence="2" key="2">
    <citation type="submission" date="2023-08" db="EMBL/GenBank/DDBJ databases">
        <title>Identification and characterization of horizontal gene transfer across gut microbiota members of farm animals based on homology search.</title>
        <authorList>
            <person name="Schwarzerova J."/>
            <person name="Nykrynova M."/>
            <person name="Jureckova K."/>
            <person name="Cejkova D."/>
            <person name="Rychlik I."/>
        </authorList>
    </citation>
    <scope>NUCLEOTIDE SEQUENCE</scope>
    <source>
        <strain evidence="2">15_COKtk</strain>
    </source>
</reference>
<dbReference type="Proteomes" id="UP001168505">
    <property type="component" value="Unassembled WGS sequence"/>
</dbReference>
<evidence type="ECO:0000313" key="3">
    <source>
        <dbReference type="Proteomes" id="UP001168505"/>
    </source>
</evidence>
<dbReference type="AlphaFoldDB" id="A0AAW7JY14"/>
<sequence length="190" mass="20889">MTDGILIENDALEMESENTASDDRSELSEEELRKGAEKFEFFWLRPLRYKGEEATIRFCIRGEFSGWKLKDELVESLGLTVGDTVNVEGSVEFGPGLIGDDDRVDIFAEGDAATWLLQTAVDAGGSDGCTFDAVVRFSYVEAPVGGIEGKMVAKASLILERGIRRVNSEGRRPKTKNRITLMSDIISSLA</sequence>
<proteinExistence type="predicted"/>
<dbReference type="RefSeq" id="WP_143753727.1">
    <property type="nucleotide sequence ID" value="NZ_JAUEIR010000005.1"/>
</dbReference>
<organism evidence="2 3">
    <name type="scientific">Collinsella ihumii</name>
    <dbReference type="NCBI Taxonomy" id="1720204"/>
    <lineage>
        <taxon>Bacteria</taxon>
        <taxon>Bacillati</taxon>
        <taxon>Actinomycetota</taxon>
        <taxon>Coriobacteriia</taxon>
        <taxon>Coriobacteriales</taxon>
        <taxon>Coriobacteriaceae</taxon>
        <taxon>Collinsella</taxon>
    </lineage>
</organism>
<dbReference type="EMBL" id="JAUEIR010000005">
    <property type="protein sequence ID" value="MDN0069410.1"/>
    <property type="molecule type" value="Genomic_DNA"/>
</dbReference>
<gene>
    <name evidence="2" type="ORF">QVN40_06790</name>
</gene>
<name>A0AAW7JY14_9ACTN</name>
<reference evidence="2" key="1">
    <citation type="submission" date="2023-06" db="EMBL/GenBank/DDBJ databases">
        <authorList>
            <person name="Zeman M."/>
            <person name="Kubasova T."/>
            <person name="Jahodarova E."/>
            <person name="Nykrynova M."/>
            <person name="Rychlik I."/>
        </authorList>
    </citation>
    <scope>NUCLEOTIDE SEQUENCE</scope>
    <source>
        <strain evidence="2">15_COKtk</strain>
    </source>
</reference>
<evidence type="ECO:0000256" key="1">
    <source>
        <dbReference type="SAM" id="MobiDB-lite"/>
    </source>
</evidence>
<comment type="caution">
    <text evidence="2">The sequence shown here is derived from an EMBL/GenBank/DDBJ whole genome shotgun (WGS) entry which is preliminary data.</text>
</comment>
<feature type="region of interest" description="Disordered" evidence="1">
    <location>
        <begin position="8"/>
        <end position="27"/>
    </location>
</feature>